<dbReference type="AlphaFoldDB" id="A0A8J7TLP7"/>
<evidence type="ECO:0000313" key="3">
    <source>
        <dbReference type="Proteomes" id="UP000664277"/>
    </source>
</evidence>
<dbReference type="Gene3D" id="3.40.50.150">
    <property type="entry name" value="Vaccinia Virus protein VP39"/>
    <property type="match status" value="1"/>
</dbReference>
<organism evidence="2 3">
    <name type="scientific">Candidatus Obscuribacter phosphatis</name>
    <dbReference type="NCBI Taxonomy" id="1906157"/>
    <lineage>
        <taxon>Bacteria</taxon>
        <taxon>Bacillati</taxon>
        <taxon>Candidatus Melainabacteria</taxon>
        <taxon>Candidatus Obscuribacterales</taxon>
        <taxon>Candidatus Obscuribacteraceae</taxon>
        <taxon>Candidatus Obscuribacter</taxon>
    </lineage>
</organism>
<evidence type="ECO:0000259" key="1">
    <source>
        <dbReference type="Pfam" id="PF08242"/>
    </source>
</evidence>
<sequence>MPIVDDARAETIRYHESYYSRHNLFDQDSWLKAPDQYLLALAERQAPLWRELTGGTEARPLKVVDLGAGVGRNAIPLACFLKENSIPALIDCLDLLPLSIDKLERYAEKYGVTEYIKGIVQDNDDFQPTTEYDLIIAISTLEHCSSKESLQALLQRLEKALAPQGHLIVEITTDRQVRAVEDNSLVETLVETPLEKSEVEALFQATLAPLQLVLEENFPYQEKIDLNGRKVFWSSCQTSKIFKKDA</sequence>
<comment type="caution">
    <text evidence="2">The sequence shown here is derived from an EMBL/GenBank/DDBJ whole genome shotgun (WGS) entry which is preliminary data.</text>
</comment>
<protein>
    <submittedName>
        <fullName evidence="2">Class I SAM-dependent methyltransferase</fullName>
    </submittedName>
</protein>
<keyword evidence="2" id="KW-0808">Transferase</keyword>
<dbReference type="Pfam" id="PF08242">
    <property type="entry name" value="Methyltransf_12"/>
    <property type="match status" value="1"/>
</dbReference>
<accession>A0A8J7TLP7</accession>
<name>A0A8J7TLP7_9BACT</name>
<keyword evidence="2" id="KW-0489">Methyltransferase</keyword>
<dbReference type="GO" id="GO:0032259">
    <property type="term" value="P:methylation"/>
    <property type="evidence" value="ECO:0007669"/>
    <property type="project" value="UniProtKB-KW"/>
</dbReference>
<dbReference type="GO" id="GO:0008168">
    <property type="term" value="F:methyltransferase activity"/>
    <property type="evidence" value="ECO:0007669"/>
    <property type="project" value="UniProtKB-KW"/>
</dbReference>
<dbReference type="InterPro" id="IPR013217">
    <property type="entry name" value="Methyltransf_12"/>
</dbReference>
<dbReference type="SUPFAM" id="SSF53335">
    <property type="entry name" value="S-adenosyl-L-methionine-dependent methyltransferases"/>
    <property type="match status" value="1"/>
</dbReference>
<dbReference type="EMBL" id="JAFLCK010000007">
    <property type="protein sequence ID" value="MBN8660035.1"/>
    <property type="molecule type" value="Genomic_DNA"/>
</dbReference>
<reference evidence="2" key="1">
    <citation type="submission" date="2021-02" db="EMBL/GenBank/DDBJ databases">
        <title>Genome-Resolved Metagenomics of a Microbial Community Performing Photosynthetic Biological Nutrient Removal.</title>
        <authorList>
            <person name="Mcdaniel E.A."/>
        </authorList>
    </citation>
    <scope>NUCLEOTIDE SEQUENCE</scope>
    <source>
        <strain evidence="2">UWPOB_OBS1</strain>
    </source>
</reference>
<feature type="domain" description="Methyltransferase type 12" evidence="1">
    <location>
        <begin position="64"/>
        <end position="167"/>
    </location>
</feature>
<dbReference type="CDD" id="cd02440">
    <property type="entry name" value="AdoMet_MTases"/>
    <property type="match status" value="1"/>
</dbReference>
<dbReference type="Proteomes" id="UP000664277">
    <property type="component" value="Unassembled WGS sequence"/>
</dbReference>
<evidence type="ECO:0000313" key="2">
    <source>
        <dbReference type="EMBL" id="MBN8660035.1"/>
    </source>
</evidence>
<dbReference type="InterPro" id="IPR029063">
    <property type="entry name" value="SAM-dependent_MTases_sf"/>
</dbReference>
<proteinExistence type="predicted"/>
<gene>
    <name evidence="2" type="ORF">J0M35_06700</name>
</gene>